<protein>
    <submittedName>
        <fullName evidence="2">Uncharacterized protein</fullName>
    </submittedName>
</protein>
<keyword evidence="1" id="KW-0812">Transmembrane</keyword>
<dbReference type="GeneID" id="89289311"/>
<keyword evidence="3" id="KW-1185">Reference proteome</keyword>
<feature type="transmembrane region" description="Helical" evidence="1">
    <location>
        <begin position="82"/>
        <end position="110"/>
    </location>
</feature>
<name>A0ABM8IVY8_9CREN</name>
<gene>
    <name evidence="2" type="ORF">PABY_12960</name>
</gene>
<organism evidence="2 3">
    <name type="scientific">Pyrodictium abyssi</name>
    <dbReference type="NCBI Taxonomy" id="54256"/>
    <lineage>
        <taxon>Archaea</taxon>
        <taxon>Thermoproteota</taxon>
        <taxon>Thermoprotei</taxon>
        <taxon>Desulfurococcales</taxon>
        <taxon>Pyrodictiaceae</taxon>
        <taxon>Pyrodictium</taxon>
    </lineage>
</organism>
<sequence length="250" mass="28953">MKLKEERGEFEQLKRFYVENSCEVAHSNFNYILKIDKGLIIACDEFYEICIELFLKYFVYIEESIKGIDPETYFKRYLLPSVLFYIVAPFPGYVCTSILQAAIPLAYFALRQILEAITIAVYMDTCPRYKNLDYERKAREARRLTFSDTLGYFERIDRGLAENLRRLYGLLSSYIHPFARKGLGGLVSLADRSLDEHGIPPTFATAFALSKYTGGKADETELARLKKTIYETARLVIELINVWLMYIARG</sequence>
<accession>A0ABM8IVY8</accession>
<dbReference type="EMBL" id="AP028907">
    <property type="protein sequence ID" value="BES81729.1"/>
    <property type="molecule type" value="Genomic_DNA"/>
</dbReference>
<keyword evidence="1" id="KW-1133">Transmembrane helix</keyword>
<keyword evidence="1" id="KW-0472">Membrane</keyword>
<evidence type="ECO:0000313" key="3">
    <source>
        <dbReference type="Proteomes" id="UP001341135"/>
    </source>
</evidence>
<evidence type="ECO:0000313" key="2">
    <source>
        <dbReference type="EMBL" id="BES81729.1"/>
    </source>
</evidence>
<dbReference type="Proteomes" id="UP001341135">
    <property type="component" value="Chromosome"/>
</dbReference>
<proteinExistence type="predicted"/>
<dbReference type="RefSeq" id="WP_338248391.1">
    <property type="nucleotide sequence ID" value="NZ_AP028907.1"/>
</dbReference>
<reference evidence="2 3" key="1">
    <citation type="submission" date="2023-09" db="EMBL/GenBank/DDBJ databases">
        <title>Pyrofollis japonicus gen. nov. sp. nov., a novel member of the family Pyrodictiaceae isolated from the Iheya North hydrothermal field.</title>
        <authorList>
            <person name="Miyazaki U."/>
            <person name="Sanari M."/>
            <person name="Tame A."/>
            <person name="Kitajima M."/>
            <person name="Okamoto A."/>
            <person name="Sawayama S."/>
            <person name="Miyazaki J."/>
            <person name="Takai K."/>
            <person name="Nakagawa S."/>
        </authorList>
    </citation>
    <scope>NUCLEOTIDE SEQUENCE [LARGE SCALE GENOMIC DNA]</scope>
    <source>
        <strain evidence="2 3">AV2</strain>
    </source>
</reference>
<evidence type="ECO:0000256" key="1">
    <source>
        <dbReference type="SAM" id="Phobius"/>
    </source>
</evidence>